<sequence length="769" mass="89766">MITGIILMKFMFFPPKEESVELKVKVTNSFNTPLYDVNSSLIGKDTTYNRKSDKKGFLIFKKLNKGEYELLLTSDGYENNSISLDLVNDTVISVEMQQAYSYKLDEIHLEDEINNYYNKEKRAFVFKMDKENEKIYGMSTDELLEDNPIIHKDGLGKIKTLGKDATIFIDGEKIALSEEELIQHLKSVPAIDIEEIEIIPNPSAYYGVNNPVIKIKTKVIKKGYSLTNKIETGYFTYPRIRNDFSSSLKIGKHQFDLKSSIDYDKRAVVSKTTSKLKGESITELNSTNELEELAYSGGLRYKLIPTNNQLLIAKVDYTYFPYEDNSSKYDLNSFKGDNSIYRKNNFFYTKNRSKMFFNYTIETENSNLRISLVYNNRENKDRKNGITQTRSISNYMLKAYGYSNYYHLNNSISYEIRPLKEISFSTTFEYLVFNTSTEKKYYPLNVEALEVDNKILTNTFKYKEETFLSHLGFIWDIARPLTLNAKLGIKNSFVSEQTHKYKRNNLILEPSISLQYMKSMSNIFGLSFDKIVIHPTFDKLNSTGNIEGPNFEYEQGKVDLLNIKIYELSSYWIFRNKMTVFSSLSLVRDYIAQSNIVRGIRIIKTYRNTEDIYTLSLGLMYNDYKIIKNLYLDIAVISNPSIYLGEVQFLSIISNRLKYKNKFVNLELYNSNYFGGMLDNKLKVFDLGLNIYKKYGSISYSLEISNILRNRINTIIYDNLNSLHFDEFRFNDNFGIHLRLVFTIENDKINKNDKFQPKNYRDKTQSIIR</sequence>
<dbReference type="Proteomes" id="UP000243197">
    <property type="component" value="Chromosome"/>
</dbReference>
<protein>
    <recommendedName>
        <fullName evidence="3">TonB-dependent receptor</fullName>
    </recommendedName>
</protein>
<name>A0A1J1EA20_9FLAO</name>
<dbReference type="SUPFAM" id="SSF49464">
    <property type="entry name" value="Carboxypeptidase regulatory domain-like"/>
    <property type="match status" value="1"/>
</dbReference>
<dbReference type="InterPro" id="IPR008969">
    <property type="entry name" value="CarboxyPept-like_regulatory"/>
</dbReference>
<accession>A0A1J1EA20</accession>
<dbReference type="EMBL" id="AP014564">
    <property type="protein sequence ID" value="BAV94368.1"/>
    <property type="molecule type" value="Genomic_DNA"/>
</dbReference>
<reference evidence="1 2" key="1">
    <citation type="submission" date="2014-03" db="EMBL/GenBank/DDBJ databases">
        <title>complete genome sequence of Flavobacteriaceae bacterium JBKA-6.</title>
        <authorList>
            <person name="Takano T."/>
            <person name="Nakamura Y."/>
            <person name="Takuma S."/>
            <person name="Yasuike M."/>
            <person name="Matsuyama T."/>
            <person name="Sakai T."/>
            <person name="Fujiwara A."/>
            <person name="Kimoto K."/>
            <person name="Fukuda Y."/>
            <person name="Kondo H."/>
            <person name="Hirono I."/>
            <person name="Nakayasu C."/>
        </authorList>
    </citation>
    <scope>NUCLEOTIDE SEQUENCE [LARGE SCALE GENOMIC DNA]</scope>
    <source>
        <strain evidence="1 2">JBKA-6</strain>
    </source>
</reference>
<dbReference type="RefSeq" id="WP_172843090.1">
    <property type="nucleotide sequence ID" value="NZ_AP014564.1"/>
</dbReference>
<dbReference type="KEGG" id="ise:JBKA6_0355"/>
<evidence type="ECO:0008006" key="3">
    <source>
        <dbReference type="Google" id="ProtNLM"/>
    </source>
</evidence>
<evidence type="ECO:0000313" key="2">
    <source>
        <dbReference type="Proteomes" id="UP000243197"/>
    </source>
</evidence>
<evidence type="ECO:0000313" key="1">
    <source>
        <dbReference type="EMBL" id="BAV94368.1"/>
    </source>
</evidence>
<dbReference type="SUPFAM" id="SSF56935">
    <property type="entry name" value="Porins"/>
    <property type="match status" value="1"/>
</dbReference>
<dbReference type="AlphaFoldDB" id="A0A1J1EA20"/>
<gene>
    <name evidence="1" type="ORF">JBKA6_0355</name>
</gene>
<organism evidence="1 2">
    <name type="scientific">Ichthyobacterium seriolicida</name>
    <dbReference type="NCBI Taxonomy" id="242600"/>
    <lineage>
        <taxon>Bacteria</taxon>
        <taxon>Pseudomonadati</taxon>
        <taxon>Bacteroidota</taxon>
        <taxon>Flavobacteriia</taxon>
        <taxon>Flavobacteriales</taxon>
        <taxon>Ichthyobacteriaceae</taxon>
        <taxon>Ichthyobacterium</taxon>
    </lineage>
</organism>
<proteinExistence type="predicted"/>
<keyword evidence="2" id="KW-1185">Reference proteome</keyword>